<evidence type="ECO:0000313" key="4">
    <source>
        <dbReference type="Proteomes" id="UP001156836"/>
    </source>
</evidence>
<proteinExistence type="predicted"/>
<protein>
    <submittedName>
        <fullName evidence="3">Helix-turn-helix transcriptional regulator</fullName>
    </submittedName>
</protein>
<accession>A0ABQ6BTA6</accession>
<dbReference type="PRINTS" id="PR00038">
    <property type="entry name" value="HTHLUXR"/>
</dbReference>
<comment type="caution">
    <text evidence="3">The sequence shown here is derived from an EMBL/GenBank/DDBJ whole genome shotgun (WGS) entry which is preliminary data.</text>
</comment>
<keyword evidence="4" id="KW-1185">Reference proteome</keyword>
<dbReference type="Proteomes" id="UP001156836">
    <property type="component" value="Unassembled WGS sequence"/>
</dbReference>
<dbReference type="InterPro" id="IPR016032">
    <property type="entry name" value="Sig_transdc_resp-reg_C-effctor"/>
</dbReference>
<keyword evidence="1" id="KW-0238">DNA-binding</keyword>
<dbReference type="EMBL" id="BSOZ01000023">
    <property type="protein sequence ID" value="GLS04662.1"/>
    <property type="molecule type" value="Genomic_DNA"/>
</dbReference>
<dbReference type="CDD" id="cd06170">
    <property type="entry name" value="LuxR_C_like"/>
    <property type="match status" value="1"/>
</dbReference>
<dbReference type="InterPro" id="IPR000792">
    <property type="entry name" value="Tscrpt_reg_LuxR_C"/>
</dbReference>
<dbReference type="PANTHER" id="PTHR43214">
    <property type="entry name" value="TWO-COMPONENT RESPONSE REGULATOR"/>
    <property type="match status" value="1"/>
</dbReference>
<dbReference type="SMART" id="SM00421">
    <property type="entry name" value="HTH_LUXR"/>
    <property type="match status" value="1"/>
</dbReference>
<dbReference type="InterPro" id="IPR039420">
    <property type="entry name" value="WalR-like"/>
</dbReference>
<dbReference type="RefSeq" id="WP_018749591.1">
    <property type="nucleotide sequence ID" value="NZ_BSOZ01000023.1"/>
</dbReference>
<sequence length="204" mass="22098">MNKLLLLSRDLALCAHWRGFADGHDVVLGAGVEALDELPPDGMAVCDLGLPGLPALDDQRWLRWTATRKLLGADGVPSQERNVAALEVGFRGYAHAYAAHADWRHILETVEAGGFWIGPEVMQRLLGALHHAQPAPQATMDWQAQLSEREREVALLAVHGLPNKTIASQLGITERTVKAHLTAILGKLGVADRLQLALLVLGAR</sequence>
<reference evidence="4" key="1">
    <citation type="journal article" date="2019" name="Int. J. Syst. Evol. Microbiol.">
        <title>The Global Catalogue of Microorganisms (GCM) 10K type strain sequencing project: providing services to taxonomists for standard genome sequencing and annotation.</title>
        <authorList>
            <consortium name="The Broad Institute Genomics Platform"/>
            <consortium name="The Broad Institute Genome Sequencing Center for Infectious Disease"/>
            <person name="Wu L."/>
            <person name="Ma J."/>
        </authorList>
    </citation>
    <scope>NUCLEOTIDE SEQUENCE [LARGE SCALE GENOMIC DNA]</scope>
    <source>
        <strain evidence="4">NBRC 104970</strain>
    </source>
</reference>
<dbReference type="PROSITE" id="PS50043">
    <property type="entry name" value="HTH_LUXR_2"/>
    <property type="match status" value="1"/>
</dbReference>
<feature type="domain" description="HTH luxR-type" evidence="2">
    <location>
        <begin position="139"/>
        <end position="204"/>
    </location>
</feature>
<name>A0ABQ6BTA6_9NEIS</name>
<evidence type="ECO:0000313" key="3">
    <source>
        <dbReference type="EMBL" id="GLS04662.1"/>
    </source>
</evidence>
<organism evidence="3 4">
    <name type="scientific">Chitiniphilus shinanonensis</name>
    <dbReference type="NCBI Taxonomy" id="553088"/>
    <lineage>
        <taxon>Bacteria</taxon>
        <taxon>Pseudomonadati</taxon>
        <taxon>Pseudomonadota</taxon>
        <taxon>Betaproteobacteria</taxon>
        <taxon>Neisseriales</taxon>
        <taxon>Chitinibacteraceae</taxon>
        <taxon>Chitiniphilus</taxon>
    </lineage>
</organism>
<dbReference type="PROSITE" id="PS00622">
    <property type="entry name" value="HTH_LUXR_1"/>
    <property type="match status" value="1"/>
</dbReference>
<evidence type="ECO:0000259" key="2">
    <source>
        <dbReference type="PROSITE" id="PS50043"/>
    </source>
</evidence>
<dbReference type="Gene3D" id="3.40.50.2300">
    <property type="match status" value="1"/>
</dbReference>
<dbReference type="Pfam" id="PF00196">
    <property type="entry name" value="GerE"/>
    <property type="match status" value="1"/>
</dbReference>
<evidence type="ECO:0000256" key="1">
    <source>
        <dbReference type="ARBA" id="ARBA00023125"/>
    </source>
</evidence>
<gene>
    <name evidence="3" type="ORF">GCM10007860_18090</name>
</gene>
<dbReference type="SUPFAM" id="SSF46894">
    <property type="entry name" value="C-terminal effector domain of the bipartite response regulators"/>
    <property type="match status" value="1"/>
</dbReference>